<name>A8HAA4_SHEPA</name>
<protein>
    <submittedName>
        <fullName evidence="2">Uncharacterized protein</fullName>
    </submittedName>
</protein>
<dbReference type="OrthoDB" id="6712223at2"/>
<feature type="transmembrane region" description="Helical" evidence="1">
    <location>
        <begin position="89"/>
        <end position="108"/>
    </location>
</feature>
<evidence type="ECO:0000313" key="2">
    <source>
        <dbReference type="EMBL" id="ABV89491.1"/>
    </source>
</evidence>
<proteinExistence type="predicted"/>
<feature type="transmembrane region" description="Helical" evidence="1">
    <location>
        <begin position="128"/>
        <end position="161"/>
    </location>
</feature>
<dbReference type="RefSeq" id="WP_012157369.1">
    <property type="nucleotide sequence ID" value="NC_009901.1"/>
</dbReference>
<gene>
    <name evidence="2" type="ordered locus">Spea_4181</name>
</gene>
<organism evidence="2 3">
    <name type="scientific">Shewanella pealeana (strain ATCC 700345 / ANG-SQ1)</name>
    <dbReference type="NCBI Taxonomy" id="398579"/>
    <lineage>
        <taxon>Bacteria</taxon>
        <taxon>Pseudomonadati</taxon>
        <taxon>Pseudomonadota</taxon>
        <taxon>Gammaproteobacteria</taxon>
        <taxon>Alteromonadales</taxon>
        <taxon>Shewanellaceae</taxon>
        <taxon>Shewanella</taxon>
    </lineage>
</organism>
<accession>A8HAA4</accession>
<keyword evidence="1" id="KW-0472">Membrane</keyword>
<evidence type="ECO:0000313" key="3">
    <source>
        <dbReference type="Proteomes" id="UP000002608"/>
    </source>
</evidence>
<evidence type="ECO:0000256" key="1">
    <source>
        <dbReference type="SAM" id="Phobius"/>
    </source>
</evidence>
<reference evidence="2 3" key="1">
    <citation type="submission" date="2007-10" db="EMBL/GenBank/DDBJ databases">
        <title>Complete sequence of Shewanella pealeana ATCC 700345.</title>
        <authorList>
            <consortium name="US DOE Joint Genome Institute"/>
            <person name="Copeland A."/>
            <person name="Lucas S."/>
            <person name="Lapidus A."/>
            <person name="Barry K."/>
            <person name="Glavina del Rio T."/>
            <person name="Dalin E."/>
            <person name="Tice H."/>
            <person name="Pitluck S."/>
            <person name="Chertkov O."/>
            <person name="Brettin T."/>
            <person name="Bruce D."/>
            <person name="Detter J.C."/>
            <person name="Han C."/>
            <person name="Schmutz J."/>
            <person name="Larimer F."/>
            <person name="Land M."/>
            <person name="Hauser L."/>
            <person name="Kyrpides N."/>
            <person name="Kim E."/>
            <person name="Zhao J.-S.Z."/>
            <person name="Manno D."/>
            <person name="Hawari J."/>
            <person name="Richardson P."/>
        </authorList>
    </citation>
    <scope>NUCLEOTIDE SEQUENCE [LARGE SCALE GENOMIC DNA]</scope>
    <source>
        <strain evidence="3">ATCC 700345 / ANG-SQ1</strain>
    </source>
</reference>
<dbReference type="EMBL" id="CP000851">
    <property type="protein sequence ID" value="ABV89491.1"/>
    <property type="molecule type" value="Genomic_DNA"/>
</dbReference>
<feature type="transmembrane region" description="Helical" evidence="1">
    <location>
        <begin position="36"/>
        <end position="54"/>
    </location>
</feature>
<dbReference type="eggNOG" id="ENOG502ZCJR">
    <property type="taxonomic scope" value="Bacteria"/>
</dbReference>
<sequence>MTATKIITIPAALQVIISSVKGFYQKRISGLGQKLSVLTFAQYLYVLAGLIAIFADSFSWVVVLTVLALTIELLPIFERIWHSLVGKAVLLLFYALVANFALGWAAGVVNDVIGVSATNVAYTHNLAILLYVPVWFVFITALVILAAQLLVPFYLILALMLAPLGIKLPKLTQNVHFQKLTWLLRLMLATGLFAHLVLYVLPELGVEQSQQTITSDITAGLVPTTTTISAEDAELKGMTDEYLQTRYEYQAFVRQMIALFAFEFEADSKSRCQKDPDSRVVELNDYELIEIYRDKTLNDGFRFEVKKCISPAFPSDS</sequence>
<dbReference type="KEGG" id="spl:Spea_4181"/>
<feature type="transmembrane region" description="Helical" evidence="1">
    <location>
        <begin position="182"/>
        <end position="201"/>
    </location>
</feature>
<keyword evidence="3" id="KW-1185">Reference proteome</keyword>
<feature type="transmembrane region" description="Helical" evidence="1">
    <location>
        <begin position="60"/>
        <end position="77"/>
    </location>
</feature>
<dbReference type="HOGENOM" id="CLU_769239_0_0_6"/>
<keyword evidence="1" id="KW-1133">Transmembrane helix</keyword>
<dbReference type="AlphaFoldDB" id="A8HAA4"/>
<dbReference type="Proteomes" id="UP000002608">
    <property type="component" value="Chromosome"/>
</dbReference>
<keyword evidence="1" id="KW-0812">Transmembrane</keyword>